<keyword evidence="4" id="KW-1185">Reference proteome</keyword>
<dbReference type="EMBL" id="BGPR01051595">
    <property type="protein sequence ID" value="GBO28510.1"/>
    <property type="molecule type" value="Genomic_DNA"/>
</dbReference>
<dbReference type="Proteomes" id="UP000499080">
    <property type="component" value="Unassembled WGS sequence"/>
</dbReference>
<accession>A0A4Y2VTN8</accession>
<evidence type="ECO:0000313" key="3">
    <source>
        <dbReference type="EMBL" id="GBO28510.1"/>
    </source>
</evidence>
<name>A0A4Y2VTN8_ARAVE</name>
<dbReference type="EMBL" id="BGPR01051593">
    <property type="protein sequence ID" value="GBO28509.1"/>
    <property type="molecule type" value="Genomic_DNA"/>
</dbReference>
<reference evidence="2 4" key="1">
    <citation type="journal article" date="2019" name="Sci. Rep.">
        <title>Orb-weaving spider Araneus ventricosus genome elucidates the spidroin gene catalogue.</title>
        <authorList>
            <person name="Kono N."/>
            <person name="Nakamura H."/>
            <person name="Ohtoshi R."/>
            <person name="Moran D.A.P."/>
            <person name="Shinohara A."/>
            <person name="Yoshida Y."/>
            <person name="Fujiwara M."/>
            <person name="Mori M."/>
            <person name="Tomita M."/>
            <person name="Arakawa K."/>
        </authorList>
    </citation>
    <scope>NUCLEOTIDE SEQUENCE [LARGE SCALE GENOMIC DNA]</scope>
</reference>
<dbReference type="AlphaFoldDB" id="A0A4Y2VTN8"/>
<evidence type="ECO:0000313" key="4">
    <source>
        <dbReference type="Proteomes" id="UP000499080"/>
    </source>
</evidence>
<protein>
    <submittedName>
        <fullName evidence="2">Uncharacterized protein</fullName>
    </submittedName>
</protein>
<feature type="non-terminal residue" evidence="2">
    <location>
        <position position="1"/>
    </location>
</feature>
<feature type="compositionally biased region" description="Polar residues" evidence="1">
    <location>
        <begin position="31"/>
        <end position="41"/>
    </location>
</feature>
<comment type="caution">
    <text evidence="2">The sequence shown here is derived from an EMBL/GenBank/DDBJ whole genome shotgun (WGS) entry which is preliminary data.</text>
</comment>
<sequence length="64" mass="6869">LSRDNEILRAFLRCGVGVVSSGDSGGCAKASKTTTKDSGPNNLPDRLPHSLPVPQRWLLQQIPL</sequence>
<organism evidence="2 4">
    <name type="scientific">Araneus ventricosus</name>
    <name type="common">Orbweaver spider</name>
    <name type="synonym">Epeira ventricosa</name>
    <dbReference type="NCBI Taxonomy" id="182803"/>
    <lineage>
        <taxon>Eukaryota</taxon>
        <taxon>Metazoa</taxon>
        <taxon>Ecdysozoa</taxon>
        <taxon>Arthropoda</taxon>
        <taxon>Chelicerata</taxon>
        <taxon>Arachnida</taxon>
        <taxon>Araneae</taxon>
        <taxon>Araneomorphae</taxon>
        <taxon>Entelegynae</taxon>
        <taxon>Araneoidea</taxon>
        <taxon>Araneidae</taxon>
        <taxon>Araneus</taxon>
    </lineage>
</organism>
<evidence type="ECO:0000313" key="2">
    <source>
        <dbReference type="EMBL" id="GBO28509.1"/>
    </source>
</evidence>
<proteinExistence type="predicted"/>
<evidence type="ECO:0000256" key="1">
    <source>
        <dbReference type="SAM" id="MobiDB-lite"/>
    </source>
</evidence>
<gene>
    <name evidence="2" type="ORF">AVEN_156936_1</name>
    <name evidence="3" type="ORF">AVEN_160871_1</name>
</gene>
<feature type="region of interest" description="Disordered" evidence="1">
    <location>
        <begin position="21"/>
        <end position="50"/>
    </location>
</feature>